<reference evidence="3" key="1">
    <citation type="submission" date="2022-10" db="EMBL/GenBank/DDBJ databases">
        <authorList>
            <person name="Chen Y."/>
            <person name="Dougan E. K."/>
            <person name="Chan C."/>
            <person name="Rhodes N."/>
            <person name="Thang M."/>
        </authorList>
    </citation>
    <scope>NUCLEOTIDE SEQUENCE</scope>
</reference>
<evidence type="ECO:0000313" key="5">
    <source>
        <dbReference type="EMBL" id="CAL4781076.1"/>
    </source>
</evidence>
<comment type="caution">
    <text evidence="3">The sequence shown here is derived from an EMBL/GenBank/DDBJ whole genome shotgun (WGS) entry which is preliminary data.</text>
</comment>
<dbReference type="EMBL" id="CAMXCT030001871">
    <property type="protein sequence ID" value="CAL4781076.1"/>
    <property type="molecule type" value="Genomic_DNA"/>
</dbReference>
<evidence type="ECO:0000313" key="6">
    <source>
        <dbReference type="Proteomes" id="UP001152797"/>
    </source>
</evidence>
<feature type="region of interest" description="Disordered" evidence="2">
    <location>
        <begin position="1"/>
        <end position="21"/>
    </location>
</feature>
<dbReference type="EMBL" id="CAMXCT020001871">
    <property type="protein sequence ID" value="CAL1147139.1"/>
    <property type="molecule type" value="Genomic_DNA"/>
</dbReference>
<keyword evidence="6" id="KW-1185">Reference proteome</keyword>
<evidence type="ECO:0000256" key="1">
    <source>
        <dbReference type="SAM" id="Coils"/>
    </source>
</evidence>
<organism evidence="3">
    <name type="scientific">Cladocopium goreaui</name>
    <dbReference type="NCBI Taxonomy" id="2562237"/>
    <lineage>
        <taxon>Eukaryota</taxon>
        <taxon>Sar</taxon>
        <taxon>Alveolata</taxon>
        <taxon>Dinophyceae</taxon>
        <taxon>Suessiales</taxon>
        <taxon>Symbiodiniaceae</taxon>
        <taxon>Cladocopium</taxon>
    </lineage>
</organism>
<protein>
    <submittedName>
        <fullName evidence="5">Reticulocyte-binding protein 2-like a</fullName>
    </submittedName>
</protein>
<gene>
    <name evidence="3" type="ORF">C1SCF055_LOCUS20479</name>
</gene>
<dbReference type="Proteomes" id="UP001152797">
    <property type="component" value="Unassembled WGS sequence"/>
</dbReference>
<feature type="coiled-coil region" evidence="1">
    <location>
        <begin position="136"/>
        <end position="163"/>
    </location>
</feature>
<proteinExistence type="predicted"/>
<sequence length="172" mass="20198">AVRREEKEKMSHLEAELEKSGHEVKRLETEVIKMSDEMTRAVKCVEEQKERDQKEKEVVRERLLELRVQTKGLKEQLAAERARNQQLEVGLTEARRVQEEQLKRLQLLGEEAAEAAGLKQRVLSLESCQHTMGECLKEYQERAREAKEEEQHAKDQVRRLAETLALERRSRN</sequence>
<dbReference type="AlphaFoldDB" id="A0A9P1CKD7"/>
<dbReference type="EMBL" id="CAMXCT010001871">
    <property type="protein sequence ID" value="CAI3993764.1"/>
    <property type="molecule type" value="Genomic_DNA"/>
</dbReference>
<evidence type="ECO:0000313" key="3">
    <source>
        <dbReference type="EMBL" id="CAI3993764.1"/>
    </source>
</evidence>
<name>A0A9P1CKD7_9DINO</name>
<evidence type="ECO:0000256" key="2">
    <source>
        <dbReference type="SAM" id="MobiDB-lite"/>
    </source>
</evidence>
<reference evidence="4" key="2">
    <citation type="submission" date="2024-04" db="EMBL/GenBank/DDBJ databases">
        <authorList>
            <person name="Chen Y."/>
            <person name="Shah S."/>
            <person name="Dougan E. K."/>
            <person name="Thang M."/>
            <person name="Chan C."/>
        </authorList>
    </citation>
    <scope>NUCLEOTIDE SEQUENCE [LARGE SCALE GENOMIC DNA]</scope>
</reference>
<keyword evidence="1" id="KW-0175">Coiled coil</keyword>
<feature type="non-terminal residue" evidence="3">
    <location>
        <position position="1"/>
    </location>
</feature>
<evidence type="ECO:0000313" key="4">
    <source>
        <dbReference type="EMBL" id="CAL1147139.1"/>
    </source>
</evidence>
<accession>A0A9P1CKD7</accession>